<dbReference type="SMART" id="SM00369">
    <property type="entry name" value="LRR_TYP"/>
    <property type="match status" value="3"/>
</dbReference>
<dbReference type="Pfam" id="PF13855">
    <property type="entry name" value="LRR_8"/>
    <property type="match status" value="1"/>
</dbReference>
<keyword evidence="4" id="KW-0472">Membrane</keyword>
<evidence type="ECO:0000256" key="3">
    <source>
        <dbReference type="SAM" id="MobiDB-lite"/>
    </source>
</evidence>
<evidence type="ECO:0000313" key="6">
    <source>
        <dbReference type="RefSeq" id="XP_015509468.2"/>
    </source>
</evidence>
<dbReference type="PANTHER" id="PTHR48051:SF42">
    <property type="entry name" value="LEUCINE-RICH REPEAT-CONTAINING PROTEIN 18-LIKE"/>
    <property type="match status" value="1"/>
</dbReference>
<keyword evidence="5" id="KW-1185">Reference proteome</keyword>
<feature type="transmembrane region" description="Helical" evidence="4">
    <location>
        <begin position="349"/>
        <end position="370"/>
    </location>
</feature>
<dbReference type="InterPro" id="IPR003591">
    <property type="entry name" value="Leu-rich_rpt_typical-subtyp"/>
</dbReference>
<dbReference type="GeneID" id="107216712"/>
<dbReference type="RefSeq" id="XP_015509468.2">
    <property type="nucleotide sequence ID" value="XM_015653982.2"/>
</dbReference>
<evidence type="ECO:0000313" key="5">
    <source>
        <dbReference type="Proteomes" id="UP000829291"/>
    </source>
</evidence>
<evidence type="ECO:0000256" key="1">
    <source>
        <dbReference type="ARBA" id="ARBA00022614"/>
    </source>
</evidence>
<dbReference type="OrthoDB" id="1394818at2759"/>
<dbReference type="PROSITE" id="PS51450">
    <property type="entry name" value="LRR"/>
    <property type="match status" value="1"/>
</dbReference>
<dbReference type="Gene3D" id="3.80.10.10">
    <property type="entry name" value="Ribonuclease Inhibitor"/>
    <property type="match status" value="1"/>
</dbReference>
<dbReference type="InterPro" id="IPR032675">
    <property type="entry name" value="LRR_dom_sf"/>
</dbReference>
<dbReference type="InterPro" id="IPR001611">
    <property type="entry name" value="Leu-rich_rpt"/>
</dbReference>
<evidence type="ECO:0000256" key="2">
    <source>
        <dbReference type="ARBA" id="ARBA00022737"/>
    </source>
</evidence>
<dbReference type="InterPro" id="IPR050216">
    <property type="entry name" value="LRR_domain-containing"/>
</dbReference>
<reference evidence="6" key="1">
    <citation type="submission" date="2025-08" db="UniProtKB">
        <authorList>
            <consortium name="RefSeq"/>
        </authorList>
    </citation>
    <scope>IDENTIFICATION</scope>
    <source>
        <tissue evidence="6">Thorax and Abdomen</tissue>
    </source>
</reference>
<dbReference type="PANTHER" id="PTHR48051">
    <property type="match status" value="1"/>
</dbReference>
<feature type="region of interest" description="Disordered" evidence="3">
    <location>
        <begin position="273"/>
        <end position="316"/>
    </location>
</feature>
<keyword evidence="4" id="KW-1133">Transmembrane helix</keyword>
<keyword evidence="4" id="KW-0812">Transmembrane</keyword>
<feature type="compositionally biased region" description="Basic and acidic residues" evidence="3">
    <location>
        <begin position="288"/>
        <end position="310"/>
    </location>
</feature>
<gene>
    <name evidence="6" type="primary">LOC107216712</name>
</gene>
<accession>A0A6J0B785</accession>
<dbReference type="Pfam" id="PF00560">
    <property type="entry name" value="LRR_1"/>
    <property type="match status" value="1"/>
</dbReference>
<keyword evidence="1" id="KW-0433">Leucine-rich repeat</keyword>
<dbReference type="SUPFAM" id="SSF52075">
    <property type="entry name" value="Outer arm dynein light chain 1"/>
    <property type="match status" value="1"/>
</dbReference>
<organism evidence="6">
    <name type="scientific">Neodiprion lecontei</name>
    <name type="common">Redheaded pine sawfly</name>
    <dbReference type="NCBI Taxonomy" id="441921"/>
    <lineage>
        <taxon>Eukaryota</taxon>
        <taxon>Metazoa</taxon>
        <taxon>Ecdysozoa</taxon>
        <taxon>Arthropoda</taxon>
        <taxon>Hexapoda</taxon>
        <taxon>Insecta</taxon>
        <taxon>Pterygota</taxon>
        <taxon>Neoptera</taxon>
        <taxon>Endopterygota</taxon>
        <taxon>Hymenoptera</taxon>
        <taxon>Tenthredinoidea</taxon>
        <taxon>Diprionidae</taxon>
        <taxon>Diprioninae</taxon>
        <taxon>Neodiprion</taxon>
    </lineage>
</organism>
<protein>
    <submittedName>
        <fullName evidence="6">Leucine-rich repeat-containing protein 59 isoform X1</fullName>
    </submittedName>
</protein>
<dbReference type="Proteomes" id="UP000829291">
    <property type="component" value="Chromosome 2"/>
</dbReference>
<proteinExistence type="predicted"/>
<keyword evidence="2" id="KW-0677">Repeat</keyword>
<name>A0A6J0B785_NEOLC</name>
<evidence type="ECO:0000256" key="4">
    <source>
        <dbReference type="SAM" id="Phobius"/>
    </source>
</evidence>
<sequence>MTVFIARSTNSSASSDDCEVPTCVAFQTFQNKEIPHRHRNNNDNQKIIFAALVLADLFQHVKFSTRIRLRGYRLTLFHFILRNVFWSTLSVTSFCDKQYKYDMSSRMNLKDKLQDDTLDLSMSDLQEVPVKDIAVIRKASHLDLSNNRLVSLPKTFATLTHIVKLDLSKNQLTELPENFGDMRQLKYLDLYSNNISRLPLSLGELKNLKWLDLKENPLTPGVASVAGLCSNAKECQACARNVVAYLSSAKRAIDEEQQRRIIAIAAVEAEKGAAPTKKDGKKKKKKAEHKESRSQLDRENSAGLKSDRQKTNGHTSALRLKSEYKNTYGLSPSPRDGIAGRLCRGLIKLFFWLIAISILVVLGLVLLPLFDKKRADSISDYLELQTGQPVRYYQQSSSEYLDKFIDNVILWTEQAQIVLKEIYSKYFAIGSSLKNDL</sequence>